<keyword evidence="5" id="KW-1185">Reference proteome</keyword>
<dbReference type="Proteomes" id="UP001219934">
    <property type="component" value="Unassembled WGS sequence"/>
</dbReference>
<dbReference type="GO" id="GO:0006508">
    <property type="term" value="P:proteolysis"/>
    <property type="evidence" value="ECO:0007669"/>
    <property type="project" value="InterPro"/>
</dbReference>
<protein>
    <recommendedName>
        <fullName evidence="3">Peptidase S1 domain-containing protein</fullName>
    </recommendedName>
</protein>
<gene>
    <name evidence="4" type="ORF">JOQ06_025800</name>
</gene>
<comment type="caution">
    <text evidence="4">The sequence shown here is derived from an EMBL/GenBank/DDBJ whole genome shotgun (WGS) entry which is preliminary data.</text>
</comment>
<feature type="domain" description="Peptidase S1" evidence="3">
    <location>
        <begin position="32"/>
        <end position="234"/>
    </location>
</feature>
<dbReference type="PANTHER" id="PTHR24276">
    <property type="entry name" value="POLYSERASE-RELATED"/>
    <property type="match status" value="1"/>
</dbReference>
<dbReference type="InterPro" id="IPR050430">
    <property type="entry name" value="Peptidase_S1"/>
</dbReference>
<dbReference type="SUPFAM" id="SSF50494">
    <property type="entry name" value="Trypsin-like serine proteases"/>
    <property type="match status" value="2"/>
</dbReference>
<dbReference type="InterPro" id="IPR043504">
    <property type="entry name" value="Peptidase_S1_PA_chymotrypsin"/>
</dbReference>
<dbReference type="PANTHER" id="PTHR24276:SF98">
    <property type="entry name" value="FI18310P1-RELATED"/>
    <property type="match status" value="1"/>
</dbReference>
<name>A0AAD6FF85_9TELE</name>
<dbReference type="InterPro" id="IPR009003">
    <property type="entry name" value="Peptidase_S1_PA"/>
</dbReference>
<organism evidence="4 5">
    <name type="scientific">Pogonophryne albipinna</name>
    <dbReference type="NCBI Taxonomy" id="1090488"/>
    <lineage>
        <taxon>Eukaryota</taxon>
        <taxon>Metazoa</taxon>
        <taxon>Chordata</taxon>
        <taxon>Craniata</taxon>
        <taxon>Vertebrata</taxon>
        <taxon>Euteleostomi</taxon>
        <taxon>Actinopterygii</taxon>
        <taxon>Neopterygii</taxon>
        <taxon>Teleostei</taxon>
        <taxon>Neoteleostei</taxon>
        <taxon>Acanthomorphata</taxon>
        <taxon>Eupercaria</taxon>
        <taxon>Perciformes</taxon>
        <taxon>Notothenioidei</taxon>
        <taxon>Pogonophryne</taxon>
    </lineage>
</organism>
<dbReference type="InterPro" id="IPR001314">
    <property type="entry name" value="Peptidase_S1A"/>
</dbReference>
<keyword evidence="2" id="KW-1015">Disulfide bond</keyword>
<dbReference type="InterPro" id="IPR001254">
    <property type="entry name" value="Trypsin_dom"/>
</dbReference>
<evidence type="ECO:0000256" key="2">
    <source>
        <dbReference type="ARBA" id="ARBA00023157"/>
    </source>
</evidence>
<dbReference type="GO" id="GO:0004252">
    <property type="term" value="F:serine-type endopeptidase activity"/>
    <property type="evidence" value="ECO:0007669"/>
    <property type="project" value="InterPro"/>
</dbReference>
<sequence length="293" mass="31284">MYNNHCSYFQSLGGGSSLAGVTVSRVVDLDKRVYKGVPCDKDVLKYHVRLRTFDANLKAYASGGSLISEQWILTAAHNVPTGRTVTAILGFHPGPAQGNPVTIKDEPIRYSDGSGPHDIALLKLPDADHGFPIAPRTDCSKAPKITDTVQIAGIGATGLDATGKKGVTVSRVVDLDKRVYKGVPCDKDVLKYHVSLRTFDANLNEFASGGSLISEQWILTAAHNVPRGETVTAILGFHPGPAQGNPVTIKDEPIRYSDPDGSGPHDIALLKLPDADHGFPIAPRTDCSKAPKM</sequence>
<evidence type="ECO:0000313" key="5">
    <source>
        <dbReference type="Proteomes" id="UP001219934"/>
    </source>
</evidence>
<proteinExistence type="inferred from homology"/>
<comment type="similarity">
    <text evidence="1">Belongs to the peptidase S1 family.</text>
</comment>
<dbReference type="Pfam" id="PF00089">
    <property type="entry name" value="Trypsin"/>
    <property type="match status" value="2"/>
</dbReference>
<evidence type="ECO:0000313" key="4">
    <source>
        <dbReference type="EMBL" id="KAJ4931505.1"/>
    </source>
</evidence>
<dbReference type="AlphaFoldDB" id="A0AAD6FF85"/>
<dbReference type="PRINTS" id="PR00722">
    <property type="entry name" value="CHYMOTRYPSIN"/>
</dbReference>
<reference evidence="4" key="1">
    <citation type="submission" date="2022-11" db="EMBL/GenBank/DDBJ databases">
        <title>Chromosome-level genome of Pogonophryne albipinna.</title>
        <authorList>
            <person name="Jo E."/>
        </authorList>
    </citation>
    <scope>NUCLEOTIDE SEQUENCE</scope>
    <source>
        <strain evidence="4">SGF0006</strain>
        <tissue evidence="4">Muscle</tissue>
    </source>
</reference>
<evidence type="ECO:0000259" key="3">
    <source>
        <dbReference type="SMART" id="SM00020"/>
    </source>
</evidence>
<dbReference type="SMART" id="SM00020">
    <property type="entry name" value="Tryp_SPc"/>
    <property type="match status" value="1"/>
</dbReference>
<dbReference type="EMBL" id="JAPTMU010000015">
    <property type="protein sequence ID" value="KAJ4931505.1"/>
    <property type="molecule type" value="Genomic_DNA"/>
</dbReference>
<accession>A0AAD6FF85</accession>
<evidence type="ECO:0000256" key="1">
    <source>
        <dbReference type="ARBA" id="ARBA00007664"/>
    </source>
</evidence>
<dbReference type="Gene3D" id="2.40.10.10">
    <property type="entry name" value="Trypsin-like serine proteases"/>
    <property type="match status" value="3"/>
</dbReference>